<keyword evidence="7" id="KW-0833">Ubl conjugation pathway</keyword>
<protein>
    <recommendedName>
        <fullName evidence="3">RING-type E3 ubiquitin transferase</fullName>
        <ecNumber evidence="3">2.3.2.27</ecNumber>
    </recommendedName>
</protein>
<dbReference type="STRING" id="796925.A0A137PEH3"/>
<feature type="region of interest" description="Disordered" evidence="14">
    <location>
        <begin position="266"/>
        <end position="297"/>
    </location>
</feature>
<accession>A0A137PEH3</accession>
<dbReference type="GO" id="GO:0016567">
    <property type="term" value="P:protein ubiquitination"/>
    <property type="evidence" value="ECO:0007669"/>
    <property type="project" value="UniProtKB-UniPathway"/>
</dbReference>
<dbReference type="PROSITE" id="PS50053">
    <property type="entry name" value="UBIQUITIN_2"/>
    <property type="match status" value="1"/>
</dbReference>
<evidence type="ECO:0000313" key="20">
    <source>
        <dbReference type="Proteomes" id="UP000070444"/>
    </source>
</evidence>
<dbReference type="EC" id="2.3.2.27" evidence="3"/>
<dbReference type="InterPro" id="IPR015947">
    <property type="entry name" value="PUA-like_sf"/>
</dbReference>
<gene>
    <name evidence="19" type="ORF">CONCODRAFT_3697</name>
</gene>
<dbReference type="InterPro" id="IPR036987">
    <property type="entry name" value="SRA-YDG_sf"/>
</dbReference>
<dbReference type="InterPro" id="IPR011011">
    <property type="entry name" value="Znf_FYVE_PHD"/>
</dbReference>
<feature type="compositionally biased region" description="Low complexity" evidence="14">
    <location>
        <begin position="279"/>
        <end position="288"/>
    </location>
</feature>
<dbReference type="InterPro" id="IPR029071">
    <property type="entry name" value="Ubiquitin-like_domsf"/>
</dbReference>
<dbReference type="Pfam" id="PF02182">
    <property type="entry name" value="SAD_SRA"/>
    <property type="match status" value="1"/>
</dbReference>
<dbReference type="SMART" id="SM00466">
    <property type="entry name" value="SRA"/>
    <property type="match status" value="1"/>
</dbReference>
<dbReference type="PANTHER" id="PTHR14140">
    <property type="entry name" value="E3 UBIQUITIN-PROTEIN LIGASE UHRF-RELATED"/>
    <property type="match status" value="1"/>
</dbReference>
<dbReference type="EMBL" id="KQ964438">
    <property type="protein sequence ID" value="KXN73341.1"/>
    <property type="molecule type" value="Genomic_DNA"/>
</dbReference>
<dbReference type="SUPFAM" id="SSF57903">
    <property type="entry name" value="FYVE/PHD zinc finger"/>
    <property type="match status" value="1"/>
</dbReference>
<evidence type="ECO:0000259" key="15">
    <source>
        <dbReference type="PROSITE" id="PS50016"/>
    </source>
</evidence>
<feature type="domain" description="PHD-type" evidence="15">
    <location>
        <begin position="196"/>
        <end position="261"/>
    </location>
</feature>
<dbReference type="PANTHER" id="PTHR14140:SF27">
    <property type="entry name" value="OS04G0289800 PROTEIN"/>
    <property type="match status" value="1"/>
</dbReference>
<keyword evidence="10 13" id="KW-0539">Nucleus</keyword>
<comment type="subcellular location">
    <subcellularLocation>
        <location evidence="13">Nucleus</location>
    </subcellularLocation>
</comment>
<evidence type="ECO:0000256" key="11">
    <source>
        <dbReference type="ARBA" id="ARBA00023306"/>
    </source>
</evidence>
<keyword evidence="4" id="KW-0808">Transferase</keyword>
<dbReference type="InterPro" id="IPR001841">
    <property type="entry name" value="Znf_RING"/>
</dbReference>
<dbReference type="SMART" id="SM00213">
    <property type="entry name" value="UBQ"/>
    <property type="match status" value="1"/>
</dbReference>
<feature type="compositionally biased region" description="Low complexity" evidence="14">
    <location>
        <begin position="110"/>
        <end position="124"/>
    </location>
</feature>
<keyword evidence="9" id="KW-0238">DNA-binding</keyword>
<dbReference type="Gene3D" id="2.30.30.1150">
    <property type="match status" value="1"/>
</dbReference>
<dbReference type="Pfam" id="PF00240">
    <property type="entry name" value="ubiquitin"/>
    <property type="match status" value="1"/>
</dbReference>
<keyword evidence="20" id="KW-1185">Reference proteome</keyword>
<evidence type="ECO:0000256" key="4">
    <source>
        <dbReference type="ARBA" id="ARBA00022679"/>
    </source>
</evidence>
<evidence type="ECO:0000256" key="2">
    <source>
        <dbReference type="ARBA" id="ARBA00004906"/>
    </source>
</evidence>
<feature type="compositionally biased region" description="Polar residues" evidence="14">
    <location>
        <begin position="78"/>
        <end position="90"/>
    </location>
</feature>
<feature type="compositionally biased region" description="Polar residues" evidence="14">
    <location>
        <begin position="552"/>
        <end position="568"/>
    </location>
</feature>
<feature type="domain" description="Ubiquitin-like" evidence="16">
    <location>
        <begin position="1"/>
        <end position="74"/>
    </location>
</feature>
<dbReference type="PROSITE" id="PS50016">
    <property type="entry name" value="ZF_PHD_2"/>
    <property type="match status" value="1"/>
</dbReference>
<feature type="compositionally biased region" description="Polar residues" evidence="14">
    <location>
        <begin position="603"/>
        <end position="616"/>
    </location>
</feature>
<proteinExistence type="predicted"/>
<sequence length="797" mass="90402">MKYQLKYHDNVFDIEAEPYSKISDLRLQAEQHFGLQENTVVLFYGNALEERKCLGQVGIRPGATILVYLRPGSNSALRTQNPIPSKSIYSHQEPIRKGKYISSNDHRSKYNNNSSNYNTGSKNYRSQYNNNDNSKYNTESSNYRREYNNRSNYNTGSNSYRSQYNNNSNYNIGSSSCRREFNNNSSSKYNTESKKNRDCSLCKDKRSQKCTRCGCGICFEKNPENLIRCTKCPKNYHTQCLQISLNSIPKNSWVCPGCIRENGHNPRIDRAQSSHHHSSNNSNFSNYHRTQSSNNLVRDTNVKLEPRSASISNGYHSPNSYQNTPITNNLIRDTNEAADTKPPRKIKTETKFHLGKIPGVPVGTSWEWRKEVAEAGVHRPHIAGISGNNTDGAESIVLAGGYIDDEDYGNEFIYTGSGGSTAPLPDPNKKEHQELTRYNYALALSCDAPINNVTGAKARDWRNSKPVRVIRNFRLKKYHPGFAPISGNRYDGLYKLVGYRPEKSKHVNGSIVWRFLFRRDDDEPAPWTPEGLKRSMELGLKINAVLNTSTQKIPSTSSSNQGFNHQNAQNSNQYQNTGSNGNNNTQFVHSFNNLNLNPQNNPYEVSQSTVYNQKRLSQNEDRRRSSDFNDKTDGINISSSTNSHILHSSSTSPNPSHTAVSSSRYNIPDDIQDLIYSDTQNGVIWENIIEAEDEIQFAKMVLSSFKCPMCFELVNNPLTTKCGHNICISCLKARYYDIDNKCPTCKSIIFSELENISEQKKIELTKDVINNYPVNTTLNTILNRIFPSRDLNGSIWS</sequence>
<feature type="compositionally biased region" description="Low complexity" evidence="14">
    <location>
        <begin position="636"/>
        <end position="658"/>
    </location>
</feature>
<dbReference type="SMART" id="SM00249">
    <property type="entry name" value="PHD"/>
    <property type="match status" value="1"/>
</dbReference>
<dbReference type="SUPFAM" id="SSF54236">
    <property type="entry name" value="Ubiquitin-like"/>
    <property type="match status" value="1"/>
</dbReference>
<dbReference type="UniPathway" id="UPA00143"/>
<comment type="pathway">
    <text evidence="2">Protein modification; protein ubiquitination.</text>
</comment>
<evidence type="ECO:0000256" key="3">
    <source>
        <dbReference type="ARBA" id="ARBA00012483"/>
    </source>
</evidence>
<evidence type="ECO:0000256" key="7">
    <source>
        <dbReference type="ARBA" id="ARBA00022786"/>
    </source>
</evidence>
<dbReference type="PROSITE" id="PS01359">
    <property type="entry name" value="ZF_PHD_1"/>
    <property type="match status" value="1"/>
</dbReference>
<dbReference type="InterPro" id="IPR017907">
    <property type="entry name" value="Znf_RING_CS"/>
</dbReference>
<evidence type="ECO:0000256" key="14">
    <source>
        <dbReference type="SAM" id="MobiDB-lite"/>
    </source>
</evidence>
<feature type="compositionally biased region" description="Basic and acidic residues" evidence="14">
    <location>
        <begin position="617"/>
        <end position="633"/>
    </location>
</feature>
<organism evidence="19 20">
    <name type="scientific">Conidiobolus coronatus (strain ATCC 28846 / CBS 209.66 / NRRL 28638)</name>
    <name type="common">Delacroixia coronata</name>
    <dbReference type="NCBI Taxonomy" id="796925"/>
    <lineage>
        <taxon>Eukaryota</taxon>
        <taxon>Fungi</taxon>
        <taxon>Fungi incertae sedis</taxon>
        <taxon>Zoopagomycota</taxon>
        <taxon>Entomophthoromycotina</taxon>
        <taxon>Entomophthoromycetes</taxon>
        <taxon>Entomophthorales</taxon>
        <taxon>Ancylistaceae</taxon>
        <taxon>Conidiobolus</taxon>
    </lineage>
</organism>
<dbReference type="GO" id="GO:0044027">
    <property type="term" value="P:negative regulation of gene expression via chromosomal CpG island methylation"/>
    <property type="evidence" value="ECO:0007669"/>
    <property type="project" value="TreeGrafter"/>
</dbReference>
<dbReference type="SUPFAM" id="SSF57850">
    <property type="entry name" value="RING/U-box"/>
    <property type="match status" value="1"/>
</dbReference>
<dbReference type="SUPFAM" id="SSF88697">
    <property type="entry name" value="PUA domain-like"/>
    <property type="match status" value="1"/>
</dbReference>
<dbReference type="OrthoDB" id="2270193at2759"/>
<evidence type="ECO:0000256" key="8">
    <source>
        <dbReference type="ARBA" id="ARBA00022833"/>
    </source>
</evidence>
<evidence type="ECO:0000256" key="12">
    <source>
        <dbReference type="PROSITE-ProRule" id="PRU00175"/>
    </source>
</evidence>
<dbReference type="InterPro" id="IPR001965">
    <property type="entry name" value="Znf_PHD"/>
</dbReference>
<dbReference type="PROSITE" id="PS51015">
    <property type="entry name" value="YDG"/>
    <property type="match status" value="1"/>
</dbReference>
<evidence type="ECO:0000256" key="10">
    <source>
        <dbReference type="ARBA" id="ARBA00023242"/>
    </source>
</evidence>
<dbReference type="GO" id="GO:0005634">
    <property type="term" value="C:nucleus"/>
    <property type="evidence" value="ECO:0007669"/>
    <property type="project" value="UniProtKB-SubCell"/>
</dbReference>
<evidence type="ECO:0000256" key="9">
    <source>
        <dbReference type="ARBA" id="ARBA00023125"/>
    </source>
</evidence>
<dbReference type="InterPro" id="IPR013083">
    <property type="entry name" value="Znf_RING/FYVE/PHD"/>
</dbReference>
<feature type="region of interest" description="Disordered" evidence="14">
    <location>
        <begin position="78"/>
        <end position="165"/>
    </location>
</feature>
<feature type="compositionally biased region" description="Low complexity" evidence="14">
    <location>
        <begin position="149"/>
        <end position="165"/>
    </location>
</feature>
<dbReference type="PROSITE" id="PS50089">
    <property type="entry name" value="ZF_RING_2"/>
    <property type="match status" value="1"/>
</dbReference>
<dbReference type="SMART" id="SM00184">
    <property type="entry name" value="RING"/>
    <property type="match status" value="2"/>
</dbReference>
<feature type="region of interest" description="Disordered" evidence="14">
    <location>
        <begin position="552"/>
        <end position="663"/>
    </location>
</feature>
<evidence type="ECO:0000259" key="18">
    <source>
        <dbReference type="PROSITE" id="PS51015"/>
    </source>
</evidence>
<dbReference type="InterPro" id="IPR045134">
    <property type="entry name" value="UHRF1/2-like"/>
</dbReference>
<dbReference type="AlphaFoldDB" id="A0A137PEH3"/>
<dbReference type="Gene3D" id="2.30.280.10">
    <property type="entry name" value="SRA-YDG"/>
    <property type="match status" value="1"/>
</dbReference>
<dbReference type="Gene3D" id="3.30.40.10">
    <property type="entry name" value="Zinc/RING finger domain, C3HC4 (zinc finger)"/>
    <property type="match status" value="1"/>
</dbReference>
<dbReference type="InterPro" id="IPR000626">
    <property type="entry name" value="Ubiquitin-like_dom"/>
</dbReference>
<reference evidence="19 20" key="1">
    <citation type="journal article" date="2015" name="Genome Biol. Evol.">
        <title>Phylogenomic analyses indicate that early fungi evolved digesting cell walls of algal ancestors of land plants.</title>
        <authorList>
            <person name="Chang Y."/>
            <person name="Wang S."/>
            <person name="Sekimoto S."/>
            <person name="Aerts A.L."/>
            <person name="Choi C."/>
            <person name="Clum A."/>
            <person name="LaButti K.M."/>
            <person name="Lindquist E.A."/>
            <person name="Yee Ngan C."/>
            <person name="Ohm R.A."/>
            <person name="Salamov A.A."/>
            <person name="Grigoriev I.V."/>
            <person name="Spatafora J.W."/>
            <person name="Berbee M.L."/>
        </authorList>
    </citation>
    <scope>NUCLEOTIDE SEQUENCE [LARGE SCALE GENOMIC DNA]</scope>
    <source>
        <strain evidence="19 20">NRRL 28638</strain>
    </source>
</reference>
<evidence type="ECO:0000259" key="16">
    <source>
        <dbReference type="PROSITE" id="PS50053"/>
    </source>
</evidence>
<keyword evidence="8" id="KW-0862">Zinc</keyword>
<evidence type="ECO:0000256" key="5">
    <source>
        <dbReference type="ARBA" id="ARBA00022723"/>
    </source>
</evidence>
<dbReference type="Pfam" id="PF00628">
    <property type="entry name" value="PHD"/>
    <property type="match status" value="1"/>
</dbReference>
<feature type="compositionally biased region" description="Low complexity" evidence="14">
    <location>
        <begin position="569"/>
        <end position="602"/>
    </location>
</feature>
<dbReference type="Proteomes" id="UP000070444">
    <property type="component" value="Unassembled WGS sequence"/>
</dbReference>
<evidence type="ECO:0000259" key="17">
    <source>
        <dbReference type="PROSITE" id="PS50089"/>
    </source>
</evidence>
<evidence type="ECO:0000256" key="6">
    <source>
        <dbReference type="ARBA" id="ARBA00022771"/>
    </source>
</evidence>
<comment type="catalytic activity">
    <reaction evidence="1">
        <text>S-ubiquitinyl-[E2 ubiquitin-conjugating enzyme]-L-cysteine + [acceptor protein]-L-lysine = [E2 ubiquitin-conjugating enzyme]-L-cysteine + N(6)-ubiquitinyl-[acceptor protein]-L-lysine.</text>
        <dbReference type="EC" id="2.3.2.27"/>
    </reaction>
</comment>
<evidence type="ECO:0000313" key="19">
    <source>
        <dbReference type="EMBL" id="KXN73341.1"/>
    </source>
</evidence>
<dbReference type="PROSITE" id="PS00518">
    <property type="entry name" value="ZF_RING_1"/>
    <property type="match status" value="1"/>
</dbReference>
<dbReference type="GO" id="GO:0003677">
    <property type="term" value="F:DNA binding"/>
    <property type="evidence" value="ECO:0007669"/>
    <property type="project" value="UniProtKB-KW"/>
</dbReference>
<keyword evidence="5" id="KW-0479">Metal-binding</keyword>
<dbReference type="GO" id="GO:0061630">
    <property type="term" value="F:ubiquitin protein ligase activity"/>
    <property type="evidence" value="ECO:0007669"/>
    <property type="project" value="UniProtKB-EC"/>
</dbReference>
<dbReference type="InterPro" id="IPR003105">
    <property type="entry name" value="SRA_YDG"/>
</dbReference>
<dbReference type="InterPro" id="IPR019786">
    <property type="entry name" value="Zinc_finger_PHD-type_CS"/>
</dbReference>
<dbReference type="CDD" id="cd17039">
    <property type="entry name" value="Ubl_ubiquitin_like"/>
    <property type="match status" value="1"/>
</dbReference>
<feature type="compositionally biased region" description="Polar residues" evidence="14">
    <location>
        <begin position="125"/>
        <end position="138"/>
    </location>
</feature>
<dbReference type="InterPro" id="IPR019787">
    <property type="entry name" value="Znf_PHD-finger"/>
</dbReference>
<keyword evidence="11" id="KW-0131">Cell cycle</keyword>
<feature type="domain" description="RING-type" evidence="17">
    <location>
        <begin position="707"/>
        <end position="746"/>
    </location>
</feature>
<dbReference type="Pfam" id="PF13923">
    <property type="entry name" value="zf-C3HC4_2"/>
    <property type="match status" value="1"/>
</dbReference>
<name>A0A137PEH3_CONC2</name>
<evidence type="ECO:0000256" key="13">
    <source>
        <dbReference type="PROSITE-ProRule" id="PRU00358"/>
    </source>
</evidence>
<keyword evidence="6 12" id="KW-0863">Zinc-finger</keyword>
<evidence type="ECO:0000256" key="1">
    <source>
        <dbReference type="ARBA" id="ARBA00000900"/>
    </source>
</evidence>
<feature type="domain" description="YDG" evidence="18">
    <location>
        <begin position="355"/>
        <end position="519"/>
    </location>
</feature>
<dbReference type="GO" id="GO:0008270">
    <property type="term" value="F:zinc ion binding"/>
    <property type="evidence" value="ECO:0007669"/>
    <property type="project" value="UniProtKB-KW"/>
</dbReference>